<dbReference type="HOGENOM" id="CLU_3217820_0_0_9"/>
<gene>
    <name evidence="2" type="ordered locus">LCGL_1104</name>
</gene>
<dbReference type="STRING" id="420890.LCGL_1104"/>
<organism evidence="2 3">
    <name type="scientific">Lactococcus garvieae (strain Lg2)</name>
    <name type="common">Enterococcus seriolicida</name>
    <dbReference type="NCBI Taxonomy" id="420890"/>
    <lineage>
        <taxon>Bacteria</taxon>
        <taxon>Bacillati</taxon>
        <taxon>Bacillota</taxon>
        <taxon>Bacilli</taxon>
        <taxon>Lactobacillales</taxon>
        <taxon>Streptococcaceae</taxon>
        <taxon>Lactococcus</taxon>
    </lineage>
</organism>
<protein>
    <submittedName>
        <fullName evidence="2">Hypothetical phage protein</fullName>
    </submittedName>
</protein>
<sequence>MRKPSIKKSLKARTTGKEKRQIKKPLFPDMEKRYKIYLNEYYVR</sequence>
<dbReference type="EMBL" id="AP009333">
    <property type="protein sequence ID" value="BAK60564.1"/>
    <property type="molecule type" value="Genomic_DNA"/>
</dbReference>
<feature type="region of interest" description="Disordered" evidence="1">
    <location>
        <begin position="1"/>
        <end position="22"/>
    </location>
</feature>
<dbReference type="Proteomes" id="UP000008520">
    <property type="component" value="Chromosome"/>
</dbReference>
<feature type="compositionally biased region" description="Basic residues" evidence="1">
    <location>
        <begin position="1"/>
        <end position="11"/>
    </location>
</feature>
<evidence type="ECO:0000313" key="3">
    <source>
        <dbReference type="Proteomes" id="UP000008520"/>
    </source>
</evidence>
<name>F9VE13_LACGL</name>
<evidence type="ECO:0000256" key="1">
    <source>
        <dbReference type="SAM" id="MobiDB-lite"/>
    </source>
</evidence>
<accession>F9VE13</accession>
<keyword evidence="3" id="KW-1185">Reference proteome</keyword>
<reference evidence="2 3" key="1">
    <citation type="journal article" date="2011" name="PLoS ONE">
        <title>Complete genome sequence and comparative analysis of the fish pathogen Lactococcus garvieae.</title>
        <authorList>
            <person name="Morita H."/>
            <person name="Toh H."/>
            <person name="Oshima K."/>
            <person name="Yoshizaki M."/>
            <person name="Kawanishi M."/>
            <person name="Nakaya K."/>
            <person name="Suzuki T."/>
            <person name="Miyauchi E."/>
            <person name="Ishii Y."/>
            <person name="Tanabe S."/>
            <person name="Murakami M."/>
            <person name="Hattori M."/>
        </authorList>
    </citation>
    <scope>NUCLEOTIDE SEQUENCE [LARGE SCALE GENOMIC DNA]</scope>
    <source>
        <strain evidence="2 3">Lg2</strain>
    </source>
</reference>
<proteinExistence type="predicted"/>
<dbReference type="KEGG" id="lgv:LCGL_1104"/>
<dbReference type="AlphaFoldDB" id="F9VE13"/>
<evidence type="ECO:0000313" key="2">
    <source>
        <dbReference type="EMBL" id="BAK60564.1"/>
    </source>
</evidence>